<comment type="similarity">
    <text evidence="2">Belongs to the sulfatase family.</text>
</comment>
<dbReference type="PANTHER" id="PTHR42693">
    <property type="entry name" value="ARYLSULFATASE FAMILY MEMBER"/>
    <property type="match status" value="1"/>
</dbReference>
<feature type="domain" description="Sulfatase N-terminal" evidence="7">
    <location>
        <begin position="196"/>
        <end position="297"/>
    </location>
</feature>
<dbReference type="GO" id="GO:0046872">
    <property type="term" value="F:metal ion binding"/>
    <property type="evidence" value="ECO:0007669"/>
    <property type="project" value="UniProtKB-KW"/>
</dbReference>
<dbReference type="InterPro" id="IPR024607">
    <property type="entry name" value="Sulfatase_CS"/>
</dbReference>
<evidence type="ECO:0000256" key="3">
    <source>
        <dbReference type="ARBA" id="ARBA00022723"/>
    </source>
</evidence>
<feature type="signal peptide" evidence="6">
    <location>
        <begin position="1"/>
        <end position="26"/>
    </location>
</feature>
<reference evidence="8" key="2">
    <citation type="submission" date="2025-09" db="UniProtKB">
        <authorList>
            <consortium name="Ensembl"/>
        </authorList>
    </citation>
    <scope>IDENTIFICATION</scope>
</reference>
<protein>
    <submittedName>
        <fullName evidence="8">Arylsulfatase A</fullName>
    </submittedName>
</protein>
<dbReference type="InterPro" id="IPR050738">
    <property type="entry name" value="Sulfatase"/>
</dbReference>
<keyword evidence="6" id="KW-0732">Signal</keyword>
<proteinExistence type="inferred from homology"/>
<dbReference type="SUPFAM" id="SSF53649">
    <property type="entry name" value="Alkaline phosphatase-like"/>
    <property type="match status" value="1"/>
</dbReference>
<keyword evidence="9" id="KW-1185">Reference proteome</keyword>
<evidence type="ECO:0000313" key="9">
    <source>
        <dbReference type="Proteomes" id="UP000694408"/>
    </source>
</evidence>
<accession>A0A8C5JUJ0</accession>
<dbReference type="PROSITE" id="PS00149">
    <property type="entry name" value="SULFATASE_2"/>
    <property type="match status" value="1"/>
</dbReference>
<keyword evidence="3" id="KW-0479">Metal-binding</keyword>
<evidence type="ECO:0000256" key="5">
    <source>
        <dbReference type="ARBA" id="ARBA00022837"/>
    </source>
</evidence>
<evidence type="ECO:0000259" key="7">
    <source>
        <dbReference type="Pfam" id="PF00884"/>
    </source>
</evidence>
<dbReference type="Gene3D" id="3.40.720.10">
    <property type="entry name" value="Alkaline Phosphatase, subunit A"/>
    <property type="match status" value="2"/>
</dbReference>
<dbReference type="Ensembl" id="ENSJHYT00000027358.1">
    <property type="protein sequence ID" value="ENSJHYP00000022684.1"/>
    <property type="gene ID" value="ENSJHYG00000017111.1"/>
</dbReference>
<dbReference type="InterPro" id="IPR017850">
    <property type="entry name" value="Alkaline_phosphatase_core_sf"/>
</dbReference>
<evidence type="ECO:0000256" key="2">
    <source>
        <dbReference type="ARBA" id="ARBA00008779"/>
    </source>
</evidence>
<name>A0A8C5JUJ0_JUNHY</name>
<dbReference type="AlphaFoldDB" id="A0A8C5JUJ0"/>
<feature type="chain" id="PRO_5034984063" evidence="6">
    <location>
        <begin position="27"/>
        <end position="339"/>
    </location>
</feature>
<sequence length="339" mass="35373">MGPQGRHHPWLLMLPLLLLPPVGAAAARPNFVLVLADDLGFGDLGSYGHPSSATPHLDRLAARGLRFTDFYSSAAVCSPSRAALLTGRLPVRSGIYPGVFDPGSRGGLPLAELTVAELLQERGYATAMVGKWHLGFGRNGSFLPVHQGFQHFLGVPYSHDQVSRDLGGSAGGFGVGKPPWLLGQWGWGPGVDPGALSPQHTHYPQFASREFAGTTRRGPFGDALAEFDGSVGQLLQALQDNGLENNTLVFVTSDNGPSTLRMARGGSAGHLKCGKGTTYEGGMREPALAYWPGRIAPGEVALPAPPQDPGMAAPAVPTAVPLQGFPGNGTPEALLGNLG</sequence>
<dbReference type="PANTHER" id="PTHR42693:SF11">
    <property type="entry name" value="ARYLSULFATASE A"/>
    <property type="match status" value="1"/>
</dbReference>
<evidence type="ECO:0000256" key="4">
    <source>
        <dbReference type="ARBA" id="ARBA00022801"/>
    </source>
</evidence>
<keyword evidence="5" id="KW-0106">Calcium</keyword>
<evidence type="ECO:0000256" key="6">
    <source>
        <dbReference type="SAM" id="SignalP"/>
    </source>
</evidence>
<comment type="cofactor">
    <cofactor evidence="1">
        <name>Ca(2+)</name>
        <dbReference type="ChEBI" id="CHEBI:29108"/>
    </cofactor>
</comment>
<reference evidence="8" key="1">
    <citation type="submission" date="2025-08" db="UniProtKB">
        <authorList>
            <consortium name="Ensembl"/>
        </authorList>
    </citation>
    <scope>IDENTIFICATION</scope>
</reference>
<feature type="domain" description="Sulfatase N-terminal" evidence="7">
    <location>
        <begin position="29"/>
        <end position="160"/>
    </location>
</feature>
<dbReference type="OMA" id="FRIHYRT"/>
<evidence type="ECO:0000313" key="8">
    <source>
        <dbReference type="Ensembl" id="ENSJHYP00000022684.1"/>
    </source>
</evidence>
<evidence type="ECO:0000256" key="1">
    <source>
        <dbReference type="ARBA" id="ARBA00001913"/>
    </source>
</evidence>
<dbReference type="Pfam" id="PF00884">
    <property type="entry name" value="Sulfatase"/>
    <property type="match status" value="2"/>
</dbReference>
<dbReference type="PROSITE" id="PS00523">
    <property type="entry name" value="SULFATASE_1"/>
    <property type="match status" value="1"/>
</dbReference>
<dbReference type="InterPro" id="IPR000917">
    <property type="entry name" value="Sulfatase_N"/>
</dbReference>
<dbReference type="Proteomes" id="UP000694408">
    <property type="component" value="Unplaced"/>
</dbReference>
<dbReference type="GO" id="GO:0004065">
    <property type="term" value="F:arylsulfatase activity"/>
    <property type="evidence" value="ECO:0007669"/>
    <property type="project" value="TreeGrafter"/>
</dbReference>
<keyword evidence="4" id="KW-0378">Hydrolase</keyword>
<organism evidence="8 9">
    <name type="scientific">Junco hyemalis</name>
    <name type="common">Dark-eyed junco</name>
    <dbReference type="NCBI Taxonomy" id="40217"/>
    <lineage>
        <taxon>Eukaryota</taxon>
        <taxon>Metazoa</taxon>
        <taxon>Chordata</taxon>
        <taxon>Craniata</taxon>
        <taxon>Vertebrata</taxon>
        <taxon>Euteleostomi</taxon>
        <taxon>Archelosauria</taxon>
        <taxon>Archosauria</taxon>
        <taxon>Dinosauria</taxon>
        <taxon>Saurischia</taxon>
        <taxon>Theropoda</taxon>
        <taxon>Coelurosauria</taxon>
        <taxon>Aves</taxon>
        <taxon>Neognathae</taxon>
        <taxon>Neoaves</taxon>
        <taxon>Telluraves</taxon>
        <taxon>Australaves</taxon>
        <taxon>Passeriformes</taxon>
        <taxon>Passerellidae</taxon>
        <taxon>Junco</taxon>
    </lineage>
</organism>